<dbReference type="GO" id="GO:0005886">
    <property type="term" value="C:plasma membrane"/>
    <property type="evidence" value="ECO:0007669"/>
    <property type="project" value="UniProtKB-SubCell"/>
</dbReference>
<evidence type="ECO:0000256" key="9">
    <source>
        <dbReference type="HAMAP-Rule" id="MF_00024"/>
    </source>
</evidence>
<dbReference type="RefSeq" id="WP_155303506.1">
    <property type="nucleotide sequence ID" value="NZ_AP021875.1"/>
</dbReference>
<evidence type="ECO:0000256" key="6">
    <source>
        <dbReference type="ARBA" id="ARBA00022692"/>
    </source>
</evidence>
<evidence type="ECO:0000256" key="3">
    <source>
        <dbReference type="ARBA" id="ARBA00006263"/>
    </source>
</evidence>
<reference evidence="10 11" key="1">
    <citation type="submission" date="2019-11" db="EMBL/GenBank/DDBJ databases">
        <title>Comparative genomics of hydrocarbon-degrading Desulfosarcina strains.</title>
        <authorList>
            <person name="Watanabe M."/>
            <person name="Kojima H."/>
            <person name="Fukui M."/>
        </authorList>
    </citation>
    <scope>NUCLEOTIDE SEQUENCE [LARGE SCALE GENOMIC DNA]</scope>
    <source>
        <strain evidence="10 11">PP31</strain>
    </source>
</reference>
<organism evidence="10 11">
    <name type="scientific">Desulfosarcina widdelii</name>
    <dbReference type="NCBI Taxonomy" id="947919"/>
    <lineage>
        <taxon>Bacteria</taxon>
        <taxon>Pseudomonadati</taxon>
        <taxon>Thermodesulfobacteriota</taxon>
        <taxon>Desulfobacteria</taxon>
        <taxon>Desulfobacterales</taxon>
        <taxon>Desulfosarcinaceae</taxon>
        <taxon>Desulfosarcina</taxon>
    </lineage>
</organism>
<evidence type="ECO:0000256" key="5">
    <source>
        <dbReference type="ARBA" id="ARBA00022573"/>
    </source>
</evidence>
<comment type="caution">
    <text evidence="9">Lacks conserved residue(s) required for the propagation of feature annotation.</text>
</comment>
<dbReference type="KEGG" id="dwd:DSCW_18970"/>
<evidence type="ECO:0000313" key="11">
    <source>
        <dbReference type="Proteomes" id="UP000427769"/>
    </source>
</evidence>
<dbReference type="AlphaFoldDB" id="A0A5K7Z1E4"/>
<keyword evidence="11" id="KW-1185">Reference proteome</keyword>
<dbReference type="PANTHER" id="PTHR34308">
    <property type="entry name" value="COBALAMIN BIOSYNTHESIS PROTEIN CBIB"/>
    <property type="match status" value="1"/>
</dbReference>
<dbReference type="Pfam" id="PF03186">
    <property type="entry name" value="CobD_Cbib"/>
    <property type="match status" value="1"/>
</dbReference>
<evidence type="ECO:0000256" key="4">
    <source>
        <dbReference type="ARBA" id="ARBA00022475"/>
    </source>
</evidence>
<evidence type="ECO:0000256" key="2">
    <source>
        <dbReference type="ARBA" id="ARBA00004953"/>
    </source>
</evidence>
<evidence type="ECO:0000256" key="7">
    <source>
        <dbReference type="ARBA" id="ARBA00022989"/>
    </source>
</evidence>
<dbReference type="Proteomes" id="UP000427769">
    <property type="component" value="Chromosome"/>
</dbReference>
<evidence type="ECO:0000256" key="1">
    <source>
        <dbReference type="ARBA" id="ARBA00004651"/>
    </source>
</evidence>
<comment type="pathway">
    <text evidence="2 9">Cofactor biosynthesis; adenosylcobalamin biosynthesis.</text>
</comment>
<keyword evidence="6 9" id="KW-0812">Transmembrane</keyword>
<dbReference type="PANTHER" id="PTHR34308:SF1">
    <property type="entry name" value="COBALAMIN BIOSYNTHESIS PROTEIN CBIB"/>
    <property type="match status" value="1"/>
</dbReference>
<feature type="transmembrane region" description="Helical" evidence="9">
    <location>
        <begin position="51"/>
        <end position="76"/>
    </location>
</feature>
<protein>
    <recommendedName>
        <fullName evidence="9">Cobalamin biosynthesis protein CobD</fullName>
    </recommendedName>
</protein>
<keyword evidence="5 9" id="KW-0169">Cobalamin biosynthesis</keyword>
<evidence type="ECO:0000256" key="8">
    <source>
        <dbReference type="ARBA" id="ARBA00023136"/>
    </source>
</evidence>
<dbReference type="GO" id="GO:0048472">
    <property type="term" value="F:threonine-phosphate decarboxylase activity"/>
    <property type="evidence" value="ECO:0007669"/>
    <property type="project" value="InterPro"/>
</dbReference>
<dbReference type="NCBIfam" id="TIGR00380">
    <property type="entry name" value="cobal_cbiB"/>
    <property type="match status" value="1"/>
</dbReference>
<feature type="transmembrane region" description="Helical" evidence="9">
    <location>
        <begin position="297"/>
        <end position="319"/>
    </location>
</feature>
<keyword evidence="4 9" id="KW-1003">Cell membrane</keyword>
<dbReference type="InterPro" id="IPR004485">
    <property type="entry name" value="Cobalamin_biosynth_CobD/CbiB"/>
</dbReference>
<dbReference type="GO" id="GO:0009236">
    <property type="term" value="P:cobalamin biosynthetic process"/>
    <property type="evidence" value="ECO:0007669"/>
    <property type="project" value="UniProtKB-UniRule"/>
</dbReference>
<dbReference type="EMBL" id="AP021875">
    <property type="protein sequence ID" value="BBO74480.1"/>
    <property type="molecule type" value="Genomic_DNA"/>
</dbReference>
<dbReference type="GO" id="GO:0015420">
    <property type="term" value="F:ABC-type vitamin B12 transporter activity"/>
    <property type="evidence" value="ECO:0007669"/>
    <property type="project" value="UniProtKB-UniRule"/>
</dbReference>
<evidence type="ECO:0000313" key="10">
    <source>
        <dbReference type="EMBL" id="BBO74480.1"/>
    </source>
</evidence>
<dbReference type="UniPathway" id="UPA00148"/>
<keyword evidence="8 9" id="KW-0472">Membrane</keyword>
<comment type="subcellular location">
    <subcellularLocation>
        <location evidence="1 9">Cell membrane</location>
        <topology evidence="1 9">Multi-pass membrane protein</topology>
    </subcellularLocation>
</comment>
<gene>
    <name evidence="10" type="primary">cobD_2</name>
    <name evidence="9" type="synonym">cobD</name>
    <name evidence="10" type="ORF">DSCW_18970</name>
</gene>
<keyword evidence="7 9" id="KW-1133">Transmembrane helix</keyword>
<comment type="similarity">
    <text evidence="3 9">Belongs to the CobD/CbiB family.</text>
</comment>
<proteinExistence type="inferred from homology"/>
<name>A0A5K7Z1E4_9BACT</name>
<sequence length="320" mass="34268">MGTEALVLALTVAVVLDLLLGDPLWLPHPVRWMGKAINVLEPRFRRLNLSVLYSGALMAAGLVLAVWIGCLLLVALAAKLHPVAAVVVQTLMIYTCISARDLRDAALAVAKALSEKGLAAGRRAVSMIVGRETDRLDETAVTRAAVETVAENLVDGFVSPLFFFVLGGGPLAMAYKMINTLDSMIGYKNDRYLLFGRFAARLDDVANYLPARISPLFIALTAQSIDRTGRIALSTAWRDGRAHASPNAGYPEAAFAGALGLWMGGPNFYHGRLVDKPVIGKGLADARPVHIRRACRLMLATAMLVFMAAAVAVLLLAGFC</sequence>
<comment type="function">
    <text evidence="9">Converts cobyric acid to cobinamide by the addition of aminopropanol on the F carboxylic group.</text>
</comment>
<feature type="transmembrane region" description="Helical" evidence="9">
    <location>
        <begin position="157"/>
        <end position="178"/>
    </location>
</feature>
<dbReference type="OrthoDB" id="9811967at2"/>
<dbReference type="HAMAP" id="MF_00024">
    <property type="entry name" value="CobD_CbiB"/>
    <property type="match status" value="1"/>
</dbReference>
<accession>A0A5K7Z1E4</accession>